<dbReference type="GO" id="GO:0016853">
    <property type="term" value="F:isomerase activity"/>
    <property type="evidence" value="ECO:0007669"/>
    <property type="project" value="UniProtKB-KW"/>
</dbReference>
<dbReference type="InterPro" id="IPR032710">
    <property type="entry name" value="NTF2-like_dom_sf"/>
</dbReference>
<proteinExistence type="predicted"/>
<evidence type="ECO:0000259" key="1">
    <source>
        <dbReference type="Pfam" id="PF12680"/>
    </source>
</evidence>
<dbReference type="Proteomes" id="UP000183208">
    <property type="component" value="Unassembled WGS sequence"/>
</dbReference>
<name>A0A1H5IDK1_9BRAD</name>
<dbReference type="SUPFAM" id="SSF54427">
    <property type="entry name" value="NTF2-like"/>
    <property type="match status" value="1"/>
</dbReference>
<dbReference type="AlphaFoldDB" id="A0A1H5IDK1"/>
<dbReference type="Pfam" id="PF12680">
    <property type="entry name" value="SnoaL_2"/>
    <property type="match status" value="1"/>
</dbReference>
<organism evidence="2 3">
    <name type="scientific">Bradyrhizobium lablabi</name>
    <dbReference type="NCBI Taxonomy" id="722472"/>
    <lineage>
        <taxon>Bacteria</taxon>
        <taxon>Pseudomonadati</taxon>
        <taxon>Pseudomonadota</taxon>
        <taxon>Alphaproteobacteria</taxon>
        <taxon>Hyphomicrobiales</taxon>
        <taxon>Nitrobacteraceae</taxon>
        <taxon>Bradyrhizobium</taxon>
    </lineage>
</organism>
<dbReference type="Gene3D" id="3.10.450.50">
    <property type="match status" value="1"/>
</dbReference>
<accession>A0A1H5IDK1</accession>
<dbReference type="InterPro" id="IPR037401">
    <property type="entry name" value="SnoaL-like"/>
</dbReference>
<dbReference type="EMBL" id="FNTI01000001">
    <property type="protein sequence ID" value="SEE38174.1"/>
    <property type="molecule type" value="Genomic_DNA"/>
</dbReference>
<protein>
    <submittedName>
        <fullName evidence="2">Ketosteroid isomerase-related protein</fullName>
    </submittedName>
</protein>
<feature type="domain" description="SnoaL-like" evidence="1">
    <location>
        <begin position="13"/>
        <end position="116"/>
    </location>
</feature>
<sequence>MIPSPTERDELFKRFARALFRGDMDALYQVVTPGFLWSFHDGLAVTKSLQGPDAIVAHLDEQKALLSAQRFHDVAFHHAGDTSFMTFRVSETVRETGEQREQLGIERYSFGDGRLAAKDVYRKPL</sequence>
<reference evidence="2 3" key="1">
    <citation type="submission" date="2016-10" db="EMBL/GenBank/DDBJ databases">
        <authorList>
            <person name="de Groot N.N."/>
        </authorList>
    </citation>
    <scope>NUCLEOTIDE SEQUENCE [LARGE SCALE GENOMIC DNA]</scope>
    <source>
        <strain evidence="2 3">GAS522</strain>
    </source>
</reference>
<evidence type="ECO:0000313" key="3">
    <source>
        <dbReference type="Proteomes" id="UP000183208"/>
    </source>
</evidence>
<keyword evidence="2" id="KW-0413">Isomerase</keyword>
<evidence type="ECO:0000313" key="2">
    <source>
        <dbReference type="EMBL" id="SEE38174.1"/>
    </source>
</evidence>
<gene>
    <name evidence="2" type="ORF">SAMN05444171_7252</name>
</gene>